<keyword evidence="2" id="KW-0479">Metal-binding</keyword>
<dbReference type="InterPro" id="IPR024607">
    <property type="entry name" value="Sulfatase_CS"/>
</dbReference>
<dbReference type="InterPro" id="IPR017850">
    <property type="entry name" value="Alkaline_phosphatase_core_sf"/>
</dbReference>
<feature type="chain" id="PRO_5030641769" description="Sulfatase N-terminal domain-containing protein" evidence="6">
    <location>
        <begin position="29"/>
        <end position="651"/>
    </location>
</feature>
<evidence type="ECO:0000313" key="8">
    <source>
        <dbReference type="EMBL" id="CAE2229688.1"/>
    </source>
</evidence>
<feature type="compositionally biased region" description="Polar residues" evidence="5">
    <location>
        <begin position="516"/>
        <end position="532"/>
    </location>
</feature>
<keyword evidence="6" id="KW-0732">Signal</keyword>
<evidence type="ECO:0000256" key="2">
    <source>
        <dbReference type="ARBA" id="ARBA00022723"/>
    </source>
</evidence>
<dbReference type="GO" id="GO:0004065">
    <property type="term" value="F:arylsulfatase activity"/>
    <property type="evidence" value="ECO:0007669"/>
    <property type="project" value="TreeGrafter"/>
</dbReference>
<evidence type="ECO:0000256" key="3">
    <source>
        <dbReference type="ARBA" id="ARBA00022801"/>
    </source>
</evidence>
<feature type="region of interest" description="Disordered" evidence="5">
    <location>
        <begin position="489"/>
        <end position="604"/>
    </location>
</feature>
<dbReference type="Pfam" id="PF00884">
    <property type="entry name" value="Sulfatase"/>
    <property type="match status" value="1"/>
</dbReference>
<name>A0A7S4MLA9_9STRA</name>
<dbReference type="SUPFAM" id="SSF53649">
    <property type="entry name" value="Alkaline phosphatase-like"/>
    <property type="match status" value="1"/>
</dbReference>
<keyword evidence="3" id="KW-0378">Hydrolase</keyword>
<dbReference type="PANTHER" id="PTHR42693:SF33">
    <property type="entry name" value="ARYLSULFATASE"/>
    <property type="match status" value="1"/>
</dbReference>
<feature type="domain" description="Sulfatase N-terminal" evidence="7">
    <location>
        <begin position="48"/>
        <end position="356"/>
    </location>
</feature>
<organism evidence="8">
    <name type="scientific">Odontella aurita</name>
    <dbReference type="NCBI Taxonomy" id="265563"/>
    <lineage>
        <taxon>Eukaryota</taxon>
        <taxon>Sar</taxon>
        <taxon>Stramenopiles</taxon>
        <taxon>Ochrophyta</taxon>
        <taxon>Bacillariophyta</taxon>
        <taxon>Mediophyceae</taxon>
        <taxon>Biddulphiophycidae</taxon>
        <taxon>Eupodiscales</taxon>
        <taxon>Odontellaceae</taxon>
        <taxon>Odontella</taxon>
    </lineage>
</organism>
<dbReference type="Gene3D" id="3.40.720.10">
    <property type="entry name" value="Alkaline Phosphatase, subunit A"/>
    <property type="match status" value="1"/>
</dbReference>
<dbReference type="GO" id="GO:0046872">
    <property type="term" value="F:metal ion binding"/>
    <property type="evidence" value="ECO:0007669"/>
    <property type="project" value="UniProtKB-KW"/>
</dbReference>
<evidence type="ECO:0000256" key="4">
    <source>
        <dbReference type="ARBA" id="ARBA00022837"/>
    </source>
</evidence>
<evidence type="ECO:0000256" key="1">
    <source>
        <dbReference type="ARBA" id="ARBA00008779"/>
    </source>
</evidence>
<feature type="compositionally biased region" description="Low complexity" evidence="5">
    <location>
        <begin position="583"/>
        <end position="596"/>
    </location>
</feature>
<evidence type="ECO:0000256" key="5">
    <source>
        <dbReference type="SAM" id="MobiDB-lite"/>
    </source>
</evidence>
<accession>A0A7S4MLA9</accession>
<sequence>MAPPLRRPPAPLSLLSTFLLLGRGLCSAEKLNTTVHPDDGPPAPPQRPNIIFLFADDMGIGDLECYGHPYAVTPTICDLVGGNGTIFKNFHVTGATCSPSRTGCMTSRSPAWYSNYMADFGFQGAPTITEILKESGYRTAHIGKWHIGPDEEIVNGNYGIDYIDIIGGVRGAADGRDFKVYKAAIEYIEGHVNEHGTGPNAMPLYMNVWGHISHSPVVPPKDLVEEFKYVELNKDHFGEHMQAKIDSFGKEAELRMQEYVTELNILDNHVKSLIESLKKAGIYDNTLLVFSSDQGPTGAYMGSTGPYQGGKFTIQEGGVRVPFIASWPGMIPAGRVNTETVMSCLDWAPTLCSVAQVENCPRHLFEGEDMYNIWLGLDPDDRPRERPLFWRFSTENSHMAVMYGRYKLYKAKNKELDLYDVEANPEENINLAYDNDGKMTRLTELMLDMLETWDASLPDTYCKEDDNCNKKKMLDFDPFEPPVPIDVPAELIPTPSPTVSRSPSVSPTASPVESTELPTASPITDVPTSSPITDVPTSAPVSASSDSSEETFVPTASPVETGNSNLYLPDRGTETFGQRDGDTAATTTTTTTTPAAESTPLAVDTSSTNSVVTAKAARSAATTRGGGCGAATTVVAVLLGAASLFSGGGAR</sequence>
<dbReference type="PANTHER" id="PTHR42693">
    <property type="entry name" value="ARYLSULFATASE FAMILY MEMBER"/>
    <property type="match status" value="1"/>
</dbReference>
<proteinExistence type="inferred from homology"/>
<feature type="compositionally biased region" description="Low complexity" evidence="5">
    <location>
        <begin position="497"/>
        <end position="515"/>
    </location>
</feature>
<reference evidence="8" key="1">
    <citation type="submission" date="2021-01" db="EMBL/GenBank/DDBJ databases">
        <authorList>
            <person name="Corre E."/>
            <person name="Pelletier E."/>
            <person name="Niang G."/>
            <person name="Scheremetjew M."/>
            <person name="Finn R."/>
            <person name="Kale V."/>
            <person name="Holt S."/>
            <person name="Cochrane G."/>
            <person name="Meng A."/>
            <person name="Brown T."/>
            <person name="Cohen L."/>
        </authorList>
    </citation>
    <scope>NUCLEOTIDE SEQUENCE</scope>
    <source>
        <strain evidence="8">Isolate 1302-5</strain>
    </source>
</reference>
<evidence type="ECO:0000259" key="7">
    <source>
        <dbReference type="Pfam" id="PF00884"/>
    </source>
</evidence>
<dbReference type="InterPro" id="IPR050738">
    <property type="entry name" value="Sulfatase"/>
</dbReference>
<dbReference type="EMBL" id="HBKQ01016977">
    <property type="protein sequence ID" value="CAE2229688.1"/>
    <property type="molecule type" value="Transcribed_RNA"/>
</dbReference>
<keyword evidence="4" id="KW-0106">Calcium</keyword>
<gene>
    <name evidence="8" type="ORF">OAUR00152_LOCUS11457</name>
</gene>
<dbReference type="InterPro" id="IPR000917">
    <property type="entry name" value="Sulfatase_N"/>
</dbReference>
<feature type="compositionally biased region" description="Basic and acidic residues" evidence="5">
    <location>
        <begin position="571"/>
        <end position="582"/>
    </location>
</feature>
<dbReference type="AlphaFoldDB" id="A0A7S4MLA9"/>
<evidence type="ECO:0000256" key="6">
    <source>
        <dbReference type="SAM" id="SignalP"/>
    </source>
</evidence>
<feature type="compositionally biased region" description="Low complexity" evidence="5">
    <location>
        <begin position="534"/>
        <end position="546"/>
    </location>
</feature>
<comment type="similarity">
    <text evidence="1">Belongs to the sulfatase family.</text>
</comment>
<protein>
    <recommendedName>
        <fullName evidence="7">Sulfatase N-terminal domain-containing protein</fullName>
    </recommendedName>
</protein>
<feature type="signal peptide" evidence="6">
    <location>
        <begin position="1"/>
        <end position="28"/>
    </location>
</feature>
<dbReference type="PROSITE" id="PS00149">
    <property type="entry name" value="SULFATASE_2"/>
    <property type="match status" value="1"/>
</dbReference>